<sequence>MRLFVAIQLSDEMKTSLIGLMHDCKTQGIKGNYTPAQNLHLTLCFIGETKEKDTIKQALKAVKYKPFKLALTETGNFDDLIWAGARSGQSINSLVTDISKALHEAGIPFDEKKFVPHITLIRKASKNPGKLAIKKVDMMVKKISLMKSERVNGKMVYTEIFSF</sequence>
<dbReference type="InterPro" id="IPR009097">
    <property type="entry name" value="Cyclic_Pdiesterase"/>
</dbReference>
<dbReference type="GO" id="GO:0004113">
    <property type="term" value="F:2',3'-cyclic-nucleotide 3'-phosphodiesterase activity"/>
    <property type="evidence" value="ECO:0007669"/>
    <property type="project" value="InterPro"/>
</dbReference>
<dbReference type="PANTHER" id="PTHR35561">
    <property type="entry name" value="RNA 2',3'-CYCLIC PHOSPHODIESTERASE"/>
    <property type="match status" value="1"/>
</dbReference>
<dbReference type="Proteomes" id="UP000184245">
    <property type="component" value="Unassembled WGS sequence"/>
</dbReference>
<dbReference type="InterPro" id="IPR004175">
    <property type="entry name" value="RNA_CPDase"/>
</dbReference>
<organism evidence="3 4">
    <name type="scientific">Lactonifactor longoviformis DSM 17459</name>
    <dbReference type="NCBI Taxonomy" id="1122155"/>
    <lineage>
        <taxon>Bacteria</taxon>
        <taxon>Bacillati</taxon>
        <taxon>Bacillota</taxon>
        <taxon>Clostridia</taxon>
        <taxon>Eubacteriales</taxon>
        <taxon>Clostridiaceae</taxon>
        <taxon>Lactonifactor</taxon>
    </lineage>
</organism>
<dbReference type="STRING" id="1122155.SAMN02745158_02528"/>
<evidence type="ECO:0000313" key="3">
    <source>
        <dbReference type="EMBL" id="SHF10444.1"/>
    </source>
</evidence>
<dbReference type="HAMAP" id="MF_01940">
    <property type="entry name" value="RNA_CPDase"/>
    <property type="match status" value="1"/>
</dbReference>
<reference evidence="3 4" key="1">
    <citation type="submission" date="2016-11" db="EMBL/GenBank/DDBJ databases">
        <authorList>
            <person name="Jaros S."/>
            <person name="Januszkiewicz K."/>
            <person name="Wedrychowicz H."/>
        </authorList>
    </citation>
    <scope>NUCLEOTIDE SEQUENCE [LARGE SCALE GENOMIC DNA]</scope>
    <source>
        <strain evidence="3 4">DSM 17459</strain>
    </source>
</reference>
<keyword evidence="1 2" id="KW-0378">Hydrolase</keyword>
<feature type="short sequence motif" description="HXTX 1" evidence="2">
    <location>
        <begin position="40"/>
        <end position="43"/>
    </location>
</feature>
<evidence type="ECO:0000256" key="1">
    <source>
        <dbReference type="ARBA" id="ARBA00022801"/>
    </source>
</evidence>
<feature type="active site" description="Proton donor" evidence="2">
    <location>
        <position position="40"/>
    </location>
</feature>
<keyword evidence="3" id="KW-0436">Ligase</keyword>
<comment type="catalytic activity">
    <reaction evidence="2">
        <text>a 3'-end 2',3'-cyclophospho-ribonucleotide-RNA + H2O = a 3'-end 2'-phospho-ribonucleotide-RNA + H(+)</text>
        <dbReference type="Rhea" id="RHEA:11828"/>
        <dbReference type="Rhea" id="RHEA-COMP:10464"/>
        <dbReference type="Rhea" id="RHEA-COMP:17353"/>
        <dbReference type="ChEBI" id="CHEBI:15377"/>
        <dbReference type="ChEBI" id="CHEBI:15378"/>
        <dbReference type="ChEBI" id="CHEBI:83064"/>
        <dbReference type="ChEBI" id="CHEBI:173113"/>
        <dbReference type="EC" id="3.1.4.58"/>
    </reaction>
</comment>
<gene>
    <name evidence="3" type="ORF">SAMN02745158_02528</name>
</gene>
<comment type="function">
    <text evidence="2">Hydrolyzes RNA 2',3'-cyclic phosphodiester to an RNA 2'-phosphomonoester.</text>
</comment>
<comment type="similarity">
    <text evidence="2">Belongs to the 2H phosphoesterase superfamily. ThpR family.</text>
</comment>
<protein>
    <recommendedName>
        <fullName evidence="2">RNA 2',3'-cyclic phosphodiesterase</fullName>
        <shortName evidence="2">RNA 2',3'-CPDase</shortName>
        <ecNumber evidence="2">3.1.4.58</ecNumber>
    </recommendedName>
</protein>
<dbReference type="GO" id="GO:0008664">
    <property type="term" value="F:RNA 2',3'-cyclic 3'-phosphodiesterase activity"/>
    <property type="evidence" value="ECO:0007669"/>
    <property type="project" value="UniProtKB-EC"/>
</dbReference>
<dbReference type="EMBL" id="FQVI01000013">
    <property type="protein sequence ID" value="SHF10444.1"/>
    <property type="molecule type" value="Genomic_DNA"/>
</dbReference>
<dbReference type="PANTHER" id="PTHR35561:SF1">
    <property type="entry name" value="RNA 2',3'-CYCLIC PHOSPHODIESTERASE"/>
    <property type="match status" value="1"/>
</dbReference>
<dbReference type="OrthoDB" id="9789350at2"/>
<accession>A0A1M4YX99</accession>
<dbReference type="Pfam" id="PF13563">
    <property type="entry name" value="2_5_RNA_ligase2"/>
    <property type="match status" value="1"/>
</dbReference>
<feature type="active site" description="Proton acceptor" evidence="2">
    <location>
        <position position="117"/>
    </location>
</feature>
<feature type="short sequence motif" description="HXTX 2" evidence="2">
    <location>
        <begin position="117"/>
        <end position="120"/>
    </location>
</feature>
<dbReference type="SUPFAM" id="SSF55144">
    <property type="entry name" value="LigT-like"/>
    <property type="match status" value="1"/>
</dbReference>
<proteinExistence type="inferred from homology"/>
<dbReference type="AlphaFoldDB" id="A0A1M4YX99"/>
<dbReference type="NCBIfam" id="TIGR02258">
    <property type="entry name" value="2_5_ligase"/>
    <property type="match status" value="1"/>
</dbReference>
<evidence type="ECO:0000256" key="2">
    <source>
        <dbReference type="HAMAP-Rule" id="MF_01940"/>
    </source>
</evidence>
<dbReference type="EC" id="3.1.4.58" evidence="2"/>
<dbReference type="GO" id="GO:0016874">
    <property type="term" value="F:ligase activity"/>
    <property type="evidence" value="ECO:0007669"/>
    <property type="project" value="UniProtKB-KW"/>
</dbReference>
<evidence type="ECO:0000313" key="4">
    <source>
        <dbReference type="Proteomes" id="UP000184245"/>
    </source>
</evidence>
<dbReference type="Gene3D" id="3.90.1140.10">
    <property type="entry name" value="Cyclic phosphodiesterase"/>
    <property type="match status" value="1"/>
</dbReference>
<dbReference type="RefSeq" id="WP_072852285.1">
    <property type="nucleotide sequence ID" value="NZ_FQVI01000013.1"/>
</dbReference>
<name>A0A1M4YX99_9CLOT</name>
<keyword evidence="4" id="KW-1185">Reference proteome</keyword>